<evidence type="ECO:0000313" key="7">
    <source>
        <dbReference type="Proteomes" id="UP000295375"/>
    </source>
</evidence>
<keyword evidence="2 4" id="KW-1133">Transmembrane helix</keyword>
<evidence type="ECO:0000256" key="3">
    <source>
        <dbReference type="ARBA" id="ARBA00023136"/>
    </source>
</evidence>
<sequence length="390" mass="42295">MTEKQGLHRSVIALGFVSFFMDVSSEAIHSLLPLFMVNVLGLSALAVGLIDGGTESLKLFFKPLSGWLSDRFQHRKYLTAFGYGLAACTKPLFALAQGLPLIITARLLDRTGKGIRGAPRDALIADITPKPLRGRAYGLRQAMDTAGALVGPLLAALAMWWLHDNYRLVFWLAAIPAVLSVSILLLFVREPEHQKNNEDKNGEDAESPPFSKTYWLVVAVACAMALARPSEAFLLLRGQSVGLSESETPLLFATMNIVYAASVYPVGKWFDDIGPRRLLIASMVILLAAMLVLRFADFSQMIWLGAALWGLHLGSSQGILAALISLHAPELKRGTAFGLYALLTGLALVANGAVVGTLWQQMSPAMAYNFAVVMSVLALLACWQIRVGEK</sequence>
<dbReference type="EMBL" id="SNYM01000007">
    <property type="protein sequence ID" value="TDQ48274.1"/>
    <property type="molecule type" value="Genomic_DNA"/>
</dbReference>
<dbReference type="PROSITE" id="PS50850">
    <property type="entry name" value="MFS"/>
    <property type="match status" value="1"/>
</dbReference>
<dbReference type="PANTHER" id="PTHR23518:SF2">
    <property type="entry name" value="MAJOR FACILITATOR SUPERFAMILY TRANSPORTER"/>
    <property type="match status" value="1"/>
</dbReference>
<feature type="transmembrane region" description="Helical" evidence="4">
    <location>
        <begin position="365"/>
        <end position="385"/>
    </location>
</feature>
<evidence type="ECO:0000259" key="5">
    <source>
        <dbReference type="PROSITE" id="PS50850"/>
    </source>
</evidence>
<evidence type="ECO:0000313" key="6">
    <source>
        <dbReference type="EMBL" id="TDQ48274.1"/>
    </source>
</evidence>
<dbReference type="InterPro" id="IPR011701">
    <property type="entry name" value="MFS"/>
</dbReference>
<keyword evidence="3 4" id="KW-0472">Membrane</keyword>
<comment type="caution">
    <text evidence="6">The sequence shown here is derived from an EMBL/GenBank/DDBJ whole genome shotgun (WGS) entry which is preliminary data.</text>
</comment>
<dbReference type="InterPro" id="IPR020846">
    <property type="entry name" value="MFS_dom"/>
</dbReference>
<feature type="transmembrane region" description="Helical" evidence="4">
    <location>
        <begin position="302"/>
        <end position="325"/>
    </location>
</feature>
<protein>
    <submittedName>
        <fullName evidence="6">Putative MFS family arabinose efflux permease</fullName>
    </submittedName>
</protein>
<dbReference type="Pfam" id="PF07690">
    <property type="entry name" value="MFS_1"/>
    <property type="match status" value="2"/>
</dbReference>
<evidence type="ECO:0000256" key="4">
    <source>
        <dbReference type="SAM" id="Phobius"/>
    </source>
</evidence>
<evidence type="ECO:0000256" key="2">
    <source>
        <dbReference type="ARBA" id="ARBA00022989"/>
    </source>
</evidence>
<name>A0A4R6UXE8_9GAMM</name>
<dbReference type="AlphaFoldDB" id="A0A4R6UXE8"/>
<evidence type="ECO:0000256" key="1">
    <source>
        <dbReference type="ARBA" id="ARBA00022692"/>
    </source>
</evidence>
<dbReference type="CDD" id="cd17370">
    <property type="entry name" value="MFS_MJ1317_like"/>
    <property type="match status" value="1"/>
</dbReference>
<feature type="domain" description="Major facilitator superfamily (MFS) profile" evidence="5">
    <location>
        <begin position="10"/>
        <end position="390"/>
    </location>
</feature>
<dbReference type="Proteomes" id="UP000295375">
    <property type="component" value="Unassembled WGS sequence"/>
</dbReference>
<feature type="transmembrane region" description="Helical" evidence="4">
    <location>
        <begin position="337"/>
        <end position="359"/>
    </location>
</feature>
<dbReference type="GO" id="GO:0022857">
    <property type="term" value="F:transmembrane transporter activity"/>
    <property type="evidence" value="ECO:0007669"/>
    <property type="project" value="InterPro"/>
</dbReference>
<proteinExistence type="predicted"/>
<feature type="transmembrane region" description="Helical" evidence="4">
    <location>
        <begin position="142"/>
        <end position="162"/>
    </location>
</feature>
<dbReference type="SUPFAM" id="SSF103473">
    <property type="entry name" value="MFS general substrate transporter"/>
    <property type="match status" value="1"/>
</dbReference>
<dbReference type="Gene3D" id="1.20.1250.20">
    <property type="entry name" value="MFS general substrate transporter like domains"/>
    <property type="match status" value="2"/>
</dbReference>
<keyword evidence="7" id="KW-1185">Reference proteome</keyword>
<dbReference type="OrthoDB" id="9803985at2"/>
<dbReference type="PANTHER" id="PTHR23518">
    <property type="entry name" value="C-METHYLTRANSFERASE"/>
    <property type="match status" value="1"/>
</dbReference>
<feature type="transmembrane region" description="Helical" evidence="4">
    <location>
        <begin position="80"/>
        <end position="103"/>
    </location>
</feature>
<dbReference type="RefSeq" id="WP_133590015.1">
    <property type="nucleotide sequence ID" value="NZ_CP037953.1"/>
</dbReference>
<feature type="transmembrane region" description="Helical" evidence="4">
    <location>
        <begin position="168"/>
        <end position="188"/>
    </location>
</feature>
<feature type="transmembrane region" description="Helical" evidence="4">
    <location>
        <begin position="31"/>
        <end position="50"/>
    </location>
</feature>
<gene>
    <name evidence="6" type="ORF">EV696_10710</name>
</gene>
<reference evidence="6 7" key="1">
    <citation type="submission" date="2019-03" db="EMBL/GenBank/DDBJ databases">
        <title>Genomic Encyclopedia of Type Strains, Phase IV (KMG-IV): sequencing the most valuable type-strain genomes for metagenomic binning, comparative biology and taxonomic classification.</title>
        <authorList>
            <person name="Goeker M."/>
        </authorList>
    </citation>
    <scope>NUCLEOTIDE SEQUENCE [LARGE SCALE GENOMIC DNA]</scope>
    <source>
        <strain evidence="6 7">DSM 103792</strain>
    </source>
</reference>
<feature type="transmembrane region" description="Helical" evidence="4">
    <location>
        <begin position="278"/>
        <end position="296"/>
    </location>
</feature>
<keyword evidence="1 4" id="KW-0812">Transmembrane</keyword>
<organism evidence="6 7">
    <name type="scientific">Permianibacter aggregans</name>
    <dbReference type="NCBI Taxonomy" id="1510150"/>
    <lineage>
        <taxon>Bacteria</taxon>
        <taxon>Pseudomonadati</taxon>
        <taxon>Pseudomonadota</taxon>
        <taxon>Gammaproteobacteria</taxon>
        <taxon>Pseudomonadales</taxon>
        <taxon>Pseudomonadaceae</taxon>
        <taxon>Permianibacter</taxon>
    </lineage>
</organism>
<accession>A0A4R6UXE8</accession>
<dbReference type="InterPro" id="IPR036259">
    <property type="entry name" value="MFS_trans_sf"/>
</dbReference>